<proteinExistence type="predicted"/>
<dbReference type="EMBL" id="JAFNEN010000046">
    <property type="protein sequence ID" value="KAG8197977.1"/>
    <property type="molecule type" value="Genomic_DNA"/>
</dbReference>
<feature type="compositionally biased region" description="Low complexity" evidence="1">
    <location>
        <begin position="81"/>
        <end position="96"/>
    </location>
</feature>
<feature type="compositionally biased region" description="Polar residues" evidence="1">
    <location>
        <begin position="62"/>
        <end position="74"/>
    </location>
</feature>
<comment type="caution">
    <text evidence="2">The sequence shown here is derived from an EMBL/GenBank/DDBJ whole genome shotgun (WGS) entry which is preliminary data.</text>
</comment>
<evidence type="ECO:0000313" key="3">
    <source>
        <dbReference type="Proteomes" id="UP000827092"/>
    </source>
</evidence>
<protein>
    <submittedName>
        <fullName evidence="2">Uncharacterized protein</fullName>
    </submittedName>
</protein>
<keyword evidence="3" id="KW-1185">Reference proteome</keyword>
<accession>A0AAV6VMR8</accession>
<gene>
    <name evidence="2" type="ORF">JTE90_029372</name>
</gene>
<dbReference type="Proteomes" id="UP000827092">
    <property type="component" value="Unassembled WGS sequence"/>
</dbReference>
<evidence type="ECO:0000256" key="1">
    <source>
        <dbReference type="SAM" id="MobiDB-lite"/>
    </source>
</evidence>
<evidence type="ECO:0000313" key="2">
    <source>
        <dbReference type="EMBL" id="KAG8197977.1"/>
    </source>
</evidence>
<organism evidence="2 3">
    <name type="scientific">Oedothorax gibbosus</name>
    <dbReference type="NCBI Taxonomy" id="931172"/>
    <lineage>
        <taxon>Eukaryota</taxon>
        <taxon>Metazoa</taxon>
        <taxon>Ecdysozoa</taxon>
        <taxon>Arthropoda</taxon>
        <taxon>Chelicerata</taxon>
        <taxon>Arachnida</taxon>
        <taxon>Araneae</taxon>
        <taxon>Araneomorphae</taxon>
        <taxon>Entelegynae</taxon>
        <taxon>Araneoidea</taxon>
        <taxon>Linyphiidae</taxon>
        <taxon>Erigoninae</taxon>
        <taxon>Oedothorax</taxon>
    </lineage>
</organism>
<feature type="region of interest" description="Disordered" evidence="1">
    <location>
        <begin position="58"/>
        <end position="109"/>
    </location>
</feature>
<name>A0AAV6VMR8_9ARAC</name>
<sequence>MGCGKRRMEEESVGGAHICLYAVCTRGERCLSHPSSTPNAPSAASPCTPLKRCWRPEKNGTKPASSAVCATSGWTAPTPPSTRRSCSASSATAGSSDPRDTGSEAELGASLWTPEHSSATQNAPCPTSPLWTQPMVKLSTVYLFCIGLNRVICS</sequence>
<reference evidence="2 3" key="1">
    <citation type="journal article" date="2022" name="Nat. Ecol. Evol.">
        <title>A masculinizing supergene underlies an exaggerated male reproductive morph in a spider.</title>
        <authorList>
            <person name="Hendrickx F."/>
            <person name="De Corte Z."/>
            <person name="Sonet G."/>
            <person name="Van Belleghem S.M."/>
            <person name="Kostlbacher S."/>
            <person name="Vangestel C."/>
        </authorList>
    </citation>
    <scope>NUCLEOTIDE SEQUENCE [LARGE SCALE GENOMIC DNA]</scope>
    <source>
        <strain evidence="2">W744_W776</strain>
    </source>
</reference>
<dbReference type="AlphaFoldDB" id="A0AAV6VMR8"/>